<gene>
    <name evidence="7" type="primary">nusA</name>
</gene>
<keyword evidence="5" id="KW-0804">Transcription</keyword>
<dbReference type="Gene3D" id="3.30.300.20">
    <property type="match status" value="2"/>
</dbReference>
<feature type="non-terminal residue" evidence="7">
    <location>
        <position position="1"/>
    </location>
</feature>
<dbReference type="GO" id="GO:0006353">
    <property type="term" value="P:DNA-templated transcription termination"/>
    <property type="evidence" value="ECO:0007669"/>
    <property type="project" value="UniProtKB-KW"/>
</dbReference>
<evidence type="ECO:0000313" key="7">
    <source>
        <dbReference type="EMBL" id="AEG64721.1"/>
    </source>
</evidence>
<dbReference type="SUPFAM" id="SSF54814">
    <property type="entry name" value="Prokaryotic type KH domain (KH-domain type II)"/>
    <property type="match status" value="1"/>
</dbReference>
<dbReference type="PANTHER" id="PTHR22648:SF0">
    <property type="entry name" value="TRANSCRIPTION TERMINATION_ANTITERMINATION PROTEIN NUSA"/>
    <property type="match status" value="1"/>
</dbReference>
<feature type="domain" description="Transcription factor NusA first KH" evidence="6">
    <location>
        <begin position="85"/>
        <end position="159"/>
    </location>
</feature>
<proteinExistence type="predicted"/>
<dbReference type="AlphaFoldDB" id="F6KTD7"/>
<evidence type="ECO:0000256" key="4">
    <source>
        <dbReference type="ARBA" id="ARBA00023015"/>
    </source>
</evidence>
<keyword evidence="4" id="KW-0805">Transcription regulation</keyword>
<protein>
    <submittedName>
        <fullName evidence="7">NusA</fullName>
    </submittedName>
</protein>
<reference evidence="7" key="1">
    <citation type="submission" date="2010-11" db="EMBL/GenBank/DDBJ databases">
        <title>Genetic characterization of subgroup 16sriv-d phytoplasma infecting sabal palmetto using sequence hflb, nusa and glycoprotease genes.</title>
        <authorList>
            <person name="Ntushelo K."/>
        </authorList>
    </citation>
    <scope>NUCLEOTIDE SEQUENCE</scope>
    <source>
        <strain evidence="7">Sabal1</strain>
    </source>
</reference>
<dbReference type="EMBL" id="HQ613891">
    <property type="protein sequence ID" value="AEG64721.1"/>
    <property type="molecule type" value="Genomic_DNA"/>
</dbReference>
<dbReference type="GO" id="GO:0003723">
    <property type="term" value="F:RNA binding"/>
    <property type="evidence" value="ECO:0007669"/>
    <property type="project" value="UniProtKB-KW"/>
</dbReference>
<feature type="non-terminal residue" evidence="7">
    <location>
        <position position="201"/>
    </location>
</feature>
<dbReference type="Pfam" id="PF13184">
    <property type="entry name" value="KH_NusA_1st"/>
    <property type="match status" value="1"/>
</dbReference>
<keyword evidence="2" id="KW-0963">Cytoplasm</keyword>
<evidence type="ECO:0000256" key="2">
    <source>
        <dbReference type="ARBA" id="ARBA00022490"/>
    </source>
</evidence>
<evidence type="ECO:0000256" key="3">
    <source>
        <dbReference type="ARBA" id="ARBA00022884"/>
    </source>
</evidence>
<dbReference type="InterPro" id="IPR030842">
    <property type="entry name" value="TF_NusA_bacterial"/>
</dbReference>
<accession>F6KTD7</accession>
<evidence type="ECO:0000256" key="5">
    <source>
        <dbReference type="ARBA" id="ARBA00023163"/>
    </source>
</evidence>
<evidence type="ECO:0000256" key="1">
    <source>
        <dbReference type="ARBA" id="ARBA00022472"/>
    </source>
</evidence>
<evidence type="ECO:0000259" key="6">
    <source>
        <dbReference type="Pfam" id="PF13184"/>
    </source>
</evidence>
<organism evidence="7">
    <name type="scientific">Texas Phoenix palm phytoplasma</name>
    <dbReference type="NCBI Taxonomy" id="176709"/>
    <lineage>
        <taxon>Bacteria</taxon>
        <taxon>Bacillati</taxon>
        <taxon>Mycoplasmatota</taxon>
        <taxon>Mollicutes</taxon>
        <taxon>Acholeplasmatales</taxon>
        <taxon>Acholeplasmataceae</taxon>
        <taxon>Candidatus Phytoplasma</taxon>
        <taxon>16SrIV (Coconut lethal yellows group)</taxon>
    </lineage>
</organism>
<keyword evidence="3" id="KW-0694">RNA-binding</keyword>
<keyword evidence="1" id="KW-0806">Transcription termination</keyword>
<dbReference type="Gene3D" id="2.40.50.140">
    <property type="entry name" value="Nucleic acid-binding proteins"/>
    <property type="match status" value="1"/>
</dbReference>
<dbReference type="GO" id="GO:0031564">
    <property type="term" value="P:transcription antitermination"/>
    <property type="evidence" value="ECO:0007669"/>
    <property type="project" value="InterPro"/>
</dbReference>
<dbReference type="InterPro" id="IPR009019">
    <property type="entry name" value="KH_sf_prok-type"/>
</dbReference>
<sequence length="201" mass="23232">LIKQKRENIYNFFKNYENNLISAKVIGINKGFFTLELEKEVQVILTKKESLSNDDFYLGQRIQVFVVEVKNTTKMPKILVSRIRINFVLEIFKEFIPEINQGIIEIVSISRIPSVRMKVGLLSKDNKIDAIGSCIGEKNIRIKSIINVFKDEKIDLFAWSYETKELITNALKPAKIQKVEIINEKNKLASVFVNEQQIPLV</sequence>
<dbReference type="InterPro" id="IPR012340">
    <property type="entry name" value="NA-bd_OB-fold"/>
</dbReference>
<dbReference type="InterPro" id="IPR025249">
    <property type="entry name" value="TF_NusA_KH_1st"/>
</dbReference>
<dbReference type="PANTHER" id="PTHR22648">
    <property type="entry name" value="TRANSCRIPTION TERMINATION FACTOR NUSA"/>
    <property type="match status" value="1"/>
</dbReference>
<dbReference type="InterPro" id="IPR015946">
    <property type="entry name" value="KH_dom-like_a/b"/>
</dbReference>
<name>F6KTD7_9MOLU</name>
<dbReference type="SUPFAM" id="SSF50249">
    <property type="entry name" value="Nucleic acid-binding proteins"/>
    <property type="match status" value="1"/>
</dbReference>
<dbReference type="GO" id="GO:0005829">
    <property type="term" value="C:cytosol"/>
    <property type="evidence" value="ECO:0007669"/>
    <property type="project" value="TreeGrafter"/>
</dbReference>